<evidence type="ECO:0000256" key="2">
    <source>
        <dbReference type="HAMAP-Rule" id="MF_00048"/>
    </source>
</evidence>
<dbReference type="EMBL" id="RJSE01000003">
    <property type="protein sequence ID" value="RNL65126.1"/>
    <property type="molecule type" value="Genomic_DNA"/>
</dbReference>
<dbReference type="PANTHER" id="PTHR34039">
    <property type="entry name" value="UPF0102 PROTEIN YRAN"/>
    <property type="match status" value="1"/>
</dbReference>
<name>A0A3N0CQ29_9ACTN</name>
<dbReference type="InterPro" id="IPR011335">
    <property type="entry name" value="Restrct_endonuc-II-like"/>
</dbReference>
<organism evidence="3 4">
    <name type="scientific">Nocardioides marmoriginsengisoli</name>
    <dbReference type="NCBI Taxonomy" id="661483"/>
    <lineage>
        <taxon>Bacteria</taxon>
        <taxon>Bacillati</taxon>
        <taxon>Actinomycetota</taxon>
        <taxon>Actinomycetes</taxon>
        <taxon>Propionibacteriales</taxon>
        <taxon>Nocardioidaceae</taxon>
        <taxon>Nocardioides</taxon>
    </lineage>
</organism>
<evidence type="ECO:0000313" key="3">
    <source>
        <dbReference type="EMBL" id="RNL65126.1"/>
    </source>
</evidence>
<dbReference type="HAMAP" id="MF_00048">
    <property type="entry name" value="UPF0102"/>
    <property type="match status" value="1"/>
</dbReference>
<accession>A0A3N0CQ29</accession>
<dbReference type="Pfam" id="PF02021">
    <property type="entry name" value="UPF0102"/>
    <property type="match status" value="1"/>
</dbReference>
<evidence type="ECO:0000313" key="4">
    <source>
        <dbReference type="Proteomes" id="UP000267128"/>
    </source>
</evidence>
<reference evidence="3 4" key="1">
    <citation type="submission" date="2018-11" db="EMBL/GenBank/DDBJ databases">
        <authorList>
            <person name="Li F."/>
        </authorList>
    </citation>
    <scope>NUCLEOTIDE SEQUENCE [LARGE SCALE GENOMIC DNA]</scope>
    <source>
        <strain evidence="3 4">Gsoil 097</strain>
    </source>
</reference>
<dbReference type="Proteomes" id="UP000267128">
    <property type="component" value="Unassembled WGS sequence"/>
</dbReference>
<dbReference type="PANTHER" id="PTHR34039:SF1">
    <property type="entry name" value="UPF0102 PROTEIN YRAN"/>
    <property type="match status" value="1"/>
</dbReference>
<dbReference type="OrthoDB" id="9794876at2"/>
<dbReference type="InterPro" id="IPR011856">
    <property type="entry name" value="tRNA_endonuc-like_dom_sf"/>
</dbReference>
<comment type="caution">
    <text evidence="3">The sequence shown here is derived from an EMBL/GenBank/DDBJ whole genome shotgun (WGS) entry which is preliminary data.</text>
</comment>
<dbReference type="NCBIfam" id="NF009154">
    <property type="entry name" value="PRK12497.3-3"/>
    <property type="match status" value="1"/>
</dbReference>
<dbReference type="NCBIfam" id="NF009150">
    <property type="entry name" value="PRK12497.1-3"/>
    <property type="match status" value="1"/>
</dbReference>
<dbReference type="GO" id="GO:0003676">
    <property type="term" value="F:nucleic acid binding"/>
    <property type="evidence" value="ECO:0007669"/>
    <property type="project" value="InterPro"/>
</dbReference>
<dbReference type="SUPFAM" id="SSF52980">
    <property type="entry name" value="Restriction endonuclease-like"/>
    <property type="match status" value="1"/>
</dbReference>
<protein>
    <recommendedName>
        <fullName evidence="2">UPF0102 protein EFK50_03915</fullName>
    </recommendedName>
</protein>
<comment type="similarity">
    <text evidence="1 2">Belongs to the UPF0102 family.</text>
</comment>
<dbReference type="CDD" id="cd20736">
    <property type="entry name" value="PoNe_Nuclease"/>
    <property type="match status" value="1"/>
</dbReference>
<gene>
    <name evidence="3" type="ORF">EFK50_03915</name>
</gene>
<dbReference type="AlphaFoldDB" id="A0A3N0CQ29"/>
<dbReference type="InterPro" id="IPR003509">
    <property type="entry name" value="UPF0102_YraN-like"/>
</dbReference>
<evidence type="ECO:0000256" key="1">
    <source>
        <dbReference type="ARBA" id="ARBA00006738"/>
    </source>
</evidence>
<proteinExistence type="inferred from homology"/>
<dbReference type="Gene3D" id="3.40.1350.10">
    <property type="match status" value="1"/>
</dbReference>
<dbReference type="RefSeq" id="WP_123226230.1">
    <property type="nucleotide sequence ID" value="NZ_RJSE01000003.1"/>
</dbReference>
<sequence length="119" mass="13215">MTTAQQSLGAYGERVAARHLTGLGMTVLDRNWRCRAGEIDLVLRDRDVLVVCEVKTRRGVAFGHPLAAVRAAKVERLHRLASLWVEERAVTVDEIRLDLVGVLVPARGRVQVEHVRGIS</sequence>
<keyword evidence="4" id="KW-1185">Reference proteome</keyword>